<dbReference type="GO" id="GO:0009103">
    <property type="term" value="P:lipopolysaccharide biosynthetic process"/>
    <property type="evidence" value="ECO:0007669"/>
    <property type="project" value="TreeGrafter"/>
</dbReference>
<dbReference type="PANTHER" id="PTHR46401">
    <property type="entry name" value="GLYCOSYLTRANSFERASE WBBK-RELATED"/>
    <property type="match status" value="1"/>
</dbReference>
<evidence type="ECO:0000259" key="2">
    <source>
        <dbReference type="Pfam" id="PF00534"/>
    </source>
</evidence>
<protein>
    <submittedName>
        <fullName evidence="4">Glycosyltransferase family 4 protein</fullName>
    </submittedName>
</protein>
<sequence>MTDVLIDHQKFSTQRYGGISRYFVSLIDGIRNSSDVSYKLGVLHSQNHYLQKERILLNNSALGKLISTKETASYWLNEQYCRQLLNRQDFDVFHPTYYSPYFIKGLRKPLVVTVHDMTHEQLPEYFWAHDPLTYQKRMNIERADAIIAISNTTRNDLVNLLHVDPAKVHVIHHGIDNNASLKSQPISNLPSHYLLYVGDRGGYKNFYLFLRAFKRLQHRYPDLHVILTGGGYLGIADQEFIHRLGLHDRVRHFNSTDDELTYLYQNALCFVYPSLYEGFGLPILEAFRANCPVVLSDTSCFREVAADSAAYFSPKDIDDLETTLDSMITDTERRKSLIKSGADRLKQFPLSSSVQRTLDLYKSL</sequence>
<dbReference type="Gene3D" id="3.40.50.2000">
    <property type="entry name" value="Glycogen Phosphorylase B"/>
    <property type="match status" value="2"/>
</dbReference>
<dbReference type="GO" id="GO:0016757">
    <property type="term" value="F:glycosyltransferase activity"/>
    <property type="evidence" value="ECO:0007669"/>
    <property type="project" value="InterPro"/>
</dbReference>
<evidence type="ECO:0000313" key="4">
    <source>
        <dbReference type="EMBL" id="NDU98453.1"/>
    </source>
</evidence>
<evidence type="ECO:0000259" key="3">
    <source>
        <dbReference type="Pfam" id="PF13439"/>
    </source>
</evidence>
<feature type="domain" description="Glycosyl transferase family 1" evidence="2">
    <location>
        <begin position="188"/>
        <end position="342"/>
    </location>
</feature>
<gene>
    <name evidence="4" type="ORF">GK108_26440</name>
</gene>
<evidence type="ECO:0000313" key="5">
    <source>
        <dbReference type="Proteomes" id="UP000474175"/>
    </source>
</evidence>
<organism evidence="4 5">
    <name type="scientific">Spirosoma terrae</name>
    <dbReference type="NCBI Taxonomy" id="1968276"/>
    <lineage>
        <taxon>Bacteria</taxon>
        <taxon>Pseudomonadati</taxon>
        <taxon>Bacteroidota</taxon>
        <taxon>Cytophagia</taxon>
        <taxon>Cytophagales</taxon>
        <taxon>Cytophagaceae</taxon>
        <taxon>Spirosoma</taxon>
    </lineage>
</organism>
<keyword evidence="5" id="KW-1185">Reference proteome</keyword>
<dbReference type="CDD" id="cd03809">
    <property type="entry name" value="GT4_MtfB-like"/>
    <property type="match status" value="1"/>
</dbReference>
<proteinExistence type="predicted"/>
<dbReference type="PANTHER" id="PTHR46401:SF2">
    <property type="entry name" value="GLYCOSYLTRANSFERASE WBBK-RELATED"/>
    <property type="match status" value="1"/>
</dbReference>
<keyword evidence="1 4" id="KW-0808">Transferase</keyword>
<dbReference type="Pfam" id="PF00534">
    <property type="entry name" value="Glycos_transf_1"/>
    <property type="match status" value="1"/>
</dbReference>
<dbReference type="SUPFAM" id="SSF53756">
    <property type="entry name" value="UDP-Glycosyltransferase/glycogen phosphorylase"/>
    <property type="match status" value="1"/>
</dbReference>
<dbReference type="InterPro" id="IPR001296">
    <property type="entry name" value="Glyco_trans_1"/>
</dbReference>
<dbReference type="AlphaFoldDB" id="A0A6L9LHQ9"/>
<accession>A0A6L9LHQ9</accession>
<comment type="caution">
    <text evidence="4">The sequence shown here is derived from an EMBL/GenBank/DDBJ whole genome shotgun (WGS) entry which is preliminary data.</text>
</comment>
<dbReference type="RefSeq" id="WP_163954585.1">
    <property type="nucleotide sequence ID" value="NZ_JAAFZH010000017.1"/>
</dbReference>
<reference evidence="4 5" key="1">
    <citation type="submission" date="2020-02" db="EMBL/GenBank/DDBJ databases">
        <title>Draft genome sequence of two Spirosoma agri KCTC 52727 and Spirosoma terrae KCTC 52035.</title>
        <authorList>
            <person name="Rojas J."/>
            <person name="Ambika Manirajan B."/>
            <person name="Suarez C."/>
            <person name="Ratering S."/>
            <person name="Schnell S."/>
        </authorList>
    </citation>
    <scope>NUCLEOTIDE SEQUENCE [LARGE SCALE GENOMIC DNA]</scope>
    <source>
        <strain evidence="4 5">KCTC 52035</strain>
    </source>
</reference>
<name>A0A6L9LHQ9_9BACT</name>
<evidence type="ECO:0000256" key="1">
    <source>
        <dbReference type="ARBA" id="ARBA00022679"/>
    </source>
</evidence>
<dbReference type="Pfam" id="PF13439">
    <property type="entry name" value="Glyco_transf_4"/>
    <property type="match status" value="1"/>
</dbReference>
<feature type="domain" description="Glycosyltransferase subfamily 4-like N-terminal" evidence="3">
    <location>
        <begin position="55"/>
        <end position="176"/>
    </location>
</feature>
<dbReference type="EMBL" id="JAAFZH010000017">
    <property type="protein sequence ID" value="NDU98453.1"/>
    <property type="molecule type" value="Genomic_DNA"/>
</dbReference>
<dbReference type="InterPro" id="IPR028098">
    <property type="entry name" value="Glyco_trans_4-like_N"/>
</dbReference>
<dbReference type="Proteomes" id="UP000474175">
    <property type="component" value="Unassembled WGS sequence"/>
</dbReference>